<gene>
    <name evidence="2" type="ORF">ABS361_18320</name>
</gene>
<name>A0AAU7X812_9HYPH</name>
<organism evidence="2">
    <name type="scientific">Methyloraptor flagellatus</name>
    <dbReference type="NCBI Taxonomy" id="3162530"/>
    <lineage>
        <taxon>Bacteria</taxon>
        <taxon>Pseudomonadati</taxon>
        <taxon>Pseudomonadota</taxon>
        <taxon>Alphaproteobacteria</taxon>
        <taxon>Hyphomicrobiales</taxon>
        <taxon>Ancalomicrobiaceae</taxon>
        <taxon>Methyloraptor</taxon>
    </lineage>
</organism>
<dbReference type="GO" id="GO:0035438">
    <property type="term" value="F:cyclic-di-GMP binding"/>
    <property type="evidence" value="ECO:0007669"/>
    <property type="project" value="InterPro"/>
</dbReference>
<protein>
    <submittedName>
        <fullName evidence="2">PilZ domain-containing protein</fullName>
    </submittedName>
</protein>
<dbReference type="InterPro" id="IPR009875">
    <property type="entry name" value="PilZ_domain"/>
</dbReference>
<dbReference type="EMBL" id="CP158568">
    <property type="protein sequence ID" value="XBY43989.1"/>
    <property type="molecule type" value="Genomic_DNA"/>
</dbReference>
<evidence type="ECO:0000259" key="1">
    <source>
        <dbReference type="Pfam" id="PF07238"/>
    </source>
</evidence>
<reference evidence="2" key="1">
    <citation type="submission" date="2024-06" db="EMBL/GenBank/DDBJ databases">
        <title>Methylostella associata gen. nov., sp. nov., a novel Ancalomicrobiaceae-affiliated facultatively methylotrophic bacteria that feed on methanotrophs of the genus Methylococcus.</title>
        <authorList>
            <person name="Saltykova V."/>
            <person name="Danilova O.V."/>
            <person name="Oshkin I.Y."/>
            <person name="Belova S.E."/>
            <person name="Pimenov N.V."/>
            <person name="Dedysh S.N."/>
        </authorList>
    </citation>
    <scope>NUCLEOTIDE SEQUENCE</scope>
    <source>
        <strain evidence="2">S20</strain>
    </source>
</reference>
<dbReference type="AlphaFoldDB" id="A0AAU7X812"/>
<evidence type="ECO:0000313" key="2">
    <source>
        <dbReference type="EMBL" id="XBY43989.1"/>
    </source>
</evidence>
<dbReference type="Pfam" id="PF07238">
    <property type="entry name" value="PilZ"/>
    <property type="match status" value="1"/>
</dbReference>
<accession>A0AAU7X812</accession>
<dbReference type="RefSeq" id="WP_407049085.1">
    <property type="nucleotide sequence ID" value="NZ_CP158568.1"/>
</dbReference>
<feature type="domain" description="PilZ" evidence="1">
    <location>
        <begin position="9"/>
        <end position="83"/>
    </location>
</feature>
<dbReference type="SUPFAM" id="SSF141371">
    <property type="entry name" value="PilZ domain-like"/>
    <property type="match status" value="1"/>
</dbReference>
<proteinExistence type="predicted"/>
<dbReference type="Gene3D" id="2.40.10.220">
    <property type="entry name" value="predicted glycosyltransferase like domains"/>
    <property type="match status" value="1"/>
</dbReference>
<dbReference type="KEGG" id="mflg:ABS361_18320"/>
<sequence length="85" mass="9708">MQLSVQVDQRKSPRRRALLGGEIVLNNGRSTIDCLVRDMSDGGLRIKLHAPHPIPKEFEIKFGTRREQVELVWQRGVDVGVKFKT</sequence>